<dbReference type="EMBL" id="MLJW01004786">
    <property type="protein sequence ID" value="OIQ69336.1"/>
    <property type="molecule type" value="Genomic_DNA"/>
</dbReference>
<organism evidence="1">
    <name type="scientific">mine drainage metagenome</name>
    <dbReference type="NCBI Taxonomy" id="410659"/>
    <lineage>
        <taxon>unclassified sequences</taxon>
        <taxon>metagenomes</taxon>
        <taxon>ecological metagenomes</taxon>
    </lineage>
</organism>
<accession>A0A1J5PEY9</accession>
<reference evidence="1" key="1">
    <citation type="submission" date="2016-10" db="EMBL/GenBank/DDBJ databases">
        <title>Sequence of Gallionella enrichment culture.</title>
        <authorList>
            <person name="Poehlein A."/>
            <person name="Muehling M."/>
            <person name="Daniel R."/>
        </authorList>
    </citation>
    <scope>NUCLEOTIDE SEQUENCE</scope>
</reference>
<evidence type="ECO:0000313" key="1">
    <source>
        <dbReference type="EMBL" id="OIQ69336.1"/>
    </source>
</evidence>
<dbReference type="AlphaFoldDB" id="A0A1J5PEY9"/>
<comment type="caution">
    <text evidence="1">The sequence shown here is derived from an EMBL/GenBank/DDBJ whole genome shotgun (WGS) entry which is preliminary data.</text>
</comment>
<name>A0A1J5PEY9_9ZZZZ</name>
<protein>
    <submittedName>
        <fullName evidence="1">Uncharacterized protein</fullName>
    </submittedName>
</protein>
<sequence length="180" mass="20416">MCLLGLFGHYPEFAHALMLHRSSTSRLRRFGSFSQEPIGRKSPFGVPDDVLVLEVSGYGDDQIARAIFPPVIAIYRRARHTCDRLHAAQNRPAKRSVAVKRLGEEVVNQIARIIITHMNLFKDDAALGIYIGRHNYGRSDEIRNHIDCKRQVLVEYSGIKARVLLTGEGIHLAADRFDRR</sequence>
<gene>
    <name evidence="1" type="ORF">GALL_490660</name>
</gene>
<proteinExistence type="predicted"/>